<dbReference type="PANTHER" id="PTHR48050">
    <property type="entry name" value="STEROL 3-BETA-GLUCOSYLTRANSFERASE"/>
    <property type="match status" value="1"/>
</dbReference>
<dbReference type="InterPro" id="IPR004276">
    <property type="entry name" value="GlycoTrans_28_N"/>
</dbReference>
<evidence type="ECO:0000259" key="2">
    <source>
        <dbReference type="Pfam" id="PF03033"/>
    </source>
</evidence>
<evidence type="ECO:0000313" key="4">
    <source>
        <dbReference type="EMBL" id="MTW14494.1"/>
    </source>
</evidence>
<keyword evidence="5" id="KW-1185">Reference proteome</keyword>
<organism evidence="4 5">
    <name type="scientific">Massilia eburnea</name>
    <dbReference type="NCBI Taxonomy" id="1776165"/>
    <lineage>
        <taxon>Bacteria</taxon>
        <taxon>Pseudomonadati</taxon>
        <taxon>Pseudomonadota</taxon>
        <taxon>Betaproteobacteria</taxon>
        <taxon>Burkholderiales</taxon>
        <taxon>Oxalobacteraceae</taxon>
        <taxon>Telluria group</taxon>
        <taxon>Massilia</taxon>
    </lineage>
</organism>
<dbReference type="EMBL" id="WNKX01000048">
    <property type="protein sequence ID" value="MTW14494.1"/>
    <property type="molecule type" value="Genomic_DNA"/>
</dbReference>
<sequence length="433" mass="46916">MRIGMLTWGSHGDIRPFLALADGLQAAGHQVHLVVFSLEAGTYDQVQSAAGARITVLTPLTFSAEQARAVGQAAYTIRDPMKQMAAILRLAFAPAEDAMFEAAQRLCAESDLLVGHYFMHPLQVAAEHAGLPYVSVLLSHAGVPSDYVNPTGLSMFGKPGNRLLWWLTRKLLNRTAKHYPDRLRRQLGMPPMRDLVSEVWVSPYLALVAVSPQICARQPDWPETIQVCGFLDRPNCELEGVLPPALSDFLAAGEVPVYMTFGSWMPKDLEGQTATLRLLADTAREAGCRAIIQCTDWEACGFRSDERILFVPAAPHHQIFPQCLAVLHHGGAGTTQSATQAGKPSIVVANLSEQEHWGRELQGLGIAGKPAKRRSATAASLAALIRQVRDTPAMGERARRIGEAMRQENGVAQAVRQIEVRSGTGAGGNSGRP</sequence>
<dbReference type="GO" id="GO:0005975">
    <property type="term" value="P:carbohydrate metabolic process"/>
    <property type="evidence" value="ECO:0007669"/>
    <property type="project" value="InterPro"/>
</dbReference>
<dbReference type="CDD" id="cd03784">
    <property type="entry name" value="GT1_Gtf-like"/>
    <property type="match status" value="1"/>
</dbReference>
<evidence type="ECO:0000259" key="3">
    <source>
        <dbReference type="Pfam" id="PF06722"/>
    </source>
</evidence>
<feature type="domain" description="Glycosyltransferase family 28 N-terminal" evidence="2">
    <location>
        <begin position="3"/>
        <end position="54"/>
    </location>
</feature>
<comment type="caution">
    <text evidence="4">The sequence shown here is derived from an EMBL/GenBank/DDBJ whole genome shotgun (WGS) entry which is preliminary data.</text>
</comment>
<dbReference type="InterPro" id="IPR050426">
    <property type="entry name" value="Glycosyltransferase_28"/>
</dbReference>
<dbReference type="Proteomes" id="UP000472320">
    <property type="component" value="Unassembled WGS sequence"/>
</dbReference>
<evidence type="ECO:0000313" key="5">
    <source>
        <dbReference type="Proteomes" id="UP000472320"/>
    </source>
</evidence>
<dbReference type="GO" id="GO:0008194">
    <property type="term" value="F:UDP-glycosyltransferase activity"/>
    <property type="evidence" value="ECO:0007669"/>
    <property type="project" value="InterPro"/>
</dbReference>
<name>A0A6L6QQX4_9BURK</name>
<proteinExistence type="predicted"/>
<dbReference type="InterPro" id="IPR010610">
    <property type="entry name" value="EryCIII-like_C"/>
</dbReference>
<dbReference type="Pfam" id="PF03033">
    <property type="entry name" value="Glyco_transf_28"/>
    <property type="match status" value="1"/>
</dbReference>
<dbReference type="InterPro" id="IPR002213">
    <property type="entry name" value="UDP_glucos_trans"/>
</dbReference>
<feature type="domain" description="Erythromycin biosynthesis protein CIII-like C-terminal" evidence="3">
    <location>
        <begin position="311"/>
        <end position="408"/>
    </location>
</feature>
<gene>
    <name evidence="4" type="ORF">GM658_28155</name>
</gene>
<dbReference type="Pfam" id="PF06722">
    <property type="entry name" value="EryCIII-like_C"/>
    <property type="match status" value="1"/>
</dbReference>
<dbReference type="OrthoDB" id="9805366at2"/>
<dbReference type="GO" id="GO:0033072">
    <property type="term" value="P:vancomycin biosynthetic process"/>
    <property type="evidence" value="ECO:0007669"/>
    <property type="project" value="UniProtKB-ARBA"/>
</dbReference>
<dbReference type="SUPFAM" id="SSF53756">
    <property type="entry name" value="UDP-Glycosyltransferase/glycogen phosphorylase"/>
    <property type="match status" value="1"/>
</dbReference>
<accession>A0A6L6QQX4</accession>
<dbReference type="PANTHER" id="PTHR48050:SF13">
    <property type="entry name" value="STEROL 3-BETA-GLUCOSYLTRANSFERASE UGT80A2"/>
    <property type="match status" value="1"/>
</dbReference>
<protein>
    <submittedName>
        <fullName evidence="4">Uncharacterized protein</fullName>
    </submittedName>
</protein>
<dbReference type="GO" id="GO:0016758">
    <property type="term" value="F:hexosyltransferase activity"/>
    <property type="evidence" value="ECO:0007669"/>
    <property type="project" value="InterPro"/>
</dbReference>
<evidence type="ECO:0000256" key="1">
    <source>
        <dbReference type="SAM" id="MobiDB-lite"/>
    </source>
</evidence>
<dbReference type="AlphaFoldDB" id="A0A6L6QQX4"/>
<reference evidence="4 5" key="1">
    <citation type="submission" date="2019-11" db="EMBL/GenBank/DDBJ databases">
        <title>Type strains purchased from KCTC, JCM and DSMZ.</title>
        <authorList>
            <person name="Lu H."/>
        </authorList>
    </citation>
    <scope>NUCLEOTIDE SEQUENCE [LARGE SCALE GENOMIC DNA]</scope>
    <source>
        <strain evidence="4 5">JCM 31587</strain>
    </source>
</reference>
<dbReference type="FunFam" id="3.40.50.2000:FF:000009">
    <property type="entry name" value="Sterol 3-beta-glucosyltransferase UGT80A2"/>
    <property type="match status" value="1"/>
</dbReference>
<feature type="region of interest" description="Disordered" evidence="1">
    <location>
        <begin position="408"/>
        <end position="433"/>
    </location>
</feature>
<dbReference type="Gene3D" id="3.40.50.2000">
    <property type="entry name" value="Glycogen Phosphorylase B"/>
    <property type="match status" value="2"/>
</dbReference>
<feature type="compositionally biased region" description="Gly residues" evidence="1">
    <location>
        <begin position="424"/>
        <end position="433"/>
    </location>
</feature>